<feature type="domain" description="Response regulatory" evidence="10">
    <location>
        <begin position="960"/>
        <end position="1075"/>
    </location>
</feature>
<feature type="compositionally biased region" description="Basic and acidic residues" evidence="8">
    <location>
        <begin position="345"/>
        <end position="355"/>
    </location>
</feature>
<feature type="region of interest" description="Disordered" evidence="8">
    <location>
        <begin position="320"/>
        <end position="355"/>
    </location>
</feature>
<dbReference type="InterPro" id="IPR004105">
    <property type="entry name" value="CheA-like_dim"/>
</dbReference>
<feature type="modified residue" description="Phosphohistidine" evidence="6">
    <location>
        <position position="47"/>
    </location>
</feature>
<dbReference type="Pfam" id="PF02895">
    <property type="entry name" value="H-kinase_dim"/>
    <property type="match status" value="1"/>
</dbReference>
<comment type="catalytic activity">
    <reaction evidence="1">
        <text>ATP + protein L-histidine = ADP + protein N-phospho-L-histidine.</text>
        <dbReference type="EC" id="2.7.13.3"/>
    </reaction>
</comment>
<feature type="domain" description="Histidine kinase" evidence="9">
    <location>
        <begin position="384"/>
        <end position="610"/>
    </location>
</feature>
<dbReference type="Gene3D" id="2.30.30.40">
    <property type="entry name" value="SH3 Domains"/>
    <property type="match status" value="1"/>
</dbReference>
<dbReference type="GO" id="GO:0005737">
    <property type="term" value="C:cytoplasm"/>
    <property type="evidence" value="ECO:0007669"/>
    <property type="project" value="InterPro"/>
</dbReference>
<dbReference type="FunFam" id="3.30.565.10:FF:000016">
    <property type="entry name" value="Chemotaxis protein CheA, putative"/>
    <property type="match status" value="1"/>
</dbReference>
<dbReference type="InterPro" id="IPR001789">
    <property type="entry name" value="Sig_transdc_resp-reg_receiver"/>
</dbReference>
<dbReference type="GO" id="GO:0006935">
    <property type="term" value="P:chemotaxis"/>
    <property type="evidence" value="ECO:0007669"/>
    <property type="project" value="InterPro"/>
</dbReference>
<evidence type="ECO:0000259" key="11">
    <source>
        <dbReference type="PROSITE" id="PS50851"/>
    </source>
</evidence>
<dbReference type="PRINTS" id="PR00344">
    <property type="entry name" value="BCTRLSENSOR"/>
</dbReference>
<dbReference type="InterPro" id="IPR036061">
    <property type="entry name" value="CheW-like_dom_sf"/>
</dbReference>
<proteinExistence type="predicted"/>
<dbReference type="SMART" id="SM00073">
    <property type="entry name" value="HPT"/>
    <property type="match status" value="1"/>
</dbReference>
<feature type="domain" description="CheW-like" evidence="11">
    <location>
        <begin position="612"/>
        <end position="787"/>
    </location>
</feature>
<evidence type="ECO:0000256" key="4">
    <source>
        <dbReference type="ARBA" id="ARBA00022679"/>
    </source>
</evidence>
<evidence type="ECO:0000259" key="9">
    <source>
        <dbReference type="PROSITE" id="PS50109"/>
    </source>
</evidence>
<evidence type="ECO:0000259" key="10">
    <source>
        <dbReference type="PROSITE" id="PS50110"/>
    </source>
</evidence>
<dbReference type="SMART" id="SM00260">
    <property type="entry name" value="CheW"/>
    <property type="match status" value="1"/>
</dbReference>
<dbReference type="InterPro" id="IPR051315">
    <property type="entry name" value="Bact_Chemotaxis_CheA"/>
</dbReference>
<dbReference type="InterPro" id="IPR036890">
    <property type="entry name" value="HATPase_C_sf"/>
</dbReference>
<name>A0A2A4TAQ8_9DELT</name>
<dbReference type="SMART" id="SM01231">
    <property type="entry name" value="H-kinase_dim"/>
    <property type="match status" value="1"/>
</dbReference>
<dbReference type="InterPro" id="IPR008207">
    <property type="entry name" value="Sig_transdc_His_kin_Hpt_dom"/>
</dbReference>
<dbReference type="Pfam" id="PF01584">
    <property type="entry name" value="CheW"/>
    <property type="match status" value="3"/>
</dbReference>
<dbReference type="PANTHER" id="PTHR43395">
    <property type="entry name" value="SENSOR HISTIDINE KINASE CHEA"/>
    <property type="match status" value="1"/>
</dbReference>
<protein>
    <recommendedName>
        <fullName evidence="2">histidine kinase</fullName>
        <ecNumber evidence="2">2.7.13.3</ecNumber>
    </recommendedName>
</protein>
<dbReference type="AlphaFoldDB" id="A0A2A4TAQ8"/>
<feature type="modified residue" description="4-aspartylphosphate" evidence="7">
    <location>
        <position position="1009"/>
    </location>
</feature>
<dbReference type="SUPFAM" id="SSF52172">
    <property type="entry name" value="CheY-like"/>
    <property type="match status" value="1"/>
</dbReference>
<comment type="caution">
    <text evidence="13">The sequence shown here is derived from an EMBL/GenBank/DDBJ whole genome shotgun (WGS) entry which is preliminary data.</text>
</comment>
<evidence type="ECO:0000256" key="7">
    <source>
        <dbReference type="PROSITE-ProRule" id="PRU00169"/>
    </source>
</evidence>
<dbReference type="InterPro" id="IPR003594">
    <property type="entry name" value="HATPase_dom"/>
</dbReference>
<evidence type="ECO:0000256" key="6">
    <source>
        <dbReference type="PROSITE-ProRule" id="PRU00110"/>
    </source>
</evidence>
<dbReference type="InterPro" id="IPR036097">
    <property type="entry name" value="HisK_dim/P_sf"/>
</dbReference>
<dbReference type="InterPro" id="IPR036641">
    <property type="entry name" value="HPT_dom_sf"/>
</dbReference>
<evidence type="ECO:0000256" key="3">
    <source>
        <dbReference type="ARBA" id="ARBA00022553"/>
    </source>
</evidence>
<dbReference type="PROSITE" id="PS50894">
    <property type="entry name" value="HPT"/>
    <property type="match status" value="1"/>
</dbReference>
<dbReference type="InterPro" id="IPR004358">
    <property type="entry name" value="Sig_transdc_His_kin-like_C"/>
</dbReference>
<reference evidence="14" key="1">
    <citation type="submission" date="2017-08" db="EMBL/GenBank/DDBJ databases">
        <title>A dynamic microbial community with high functional redundancy inhabits the cold, oxic subseafloor aquifer.</title>
        <authorList>
            <person name="Tully B.J."/>
            <person name="Wheat C.G."/>
            <person name="Glazer B.T."/>
            <person name="Huber J.A."/>
        </authorList>
    </citation>
    <scope>NUCLEOTIDE SEQUENCE [LARGE SCALE GENOMIC DNA]</scope>
</reference>
<dbReference type="SUPFAM" id="SSF55874">
    <property type="entry name" value="ATPase domain of HSP90 chaperone/DNA topoisomerase II/histidine kinase"/>
    <property type="match status" value="1"/>
</dbReference>
<dbReference type="InterPro" id="IPR011006">
    <property type="entry name" value="CheY-like_superfamily"/>
</dbReference>
<dbReference type="SMART" id="SM00448">
    <property type="entry name" value="REC"/>
    <property type="match status" value="1"/>
</dbReference>
<dbReference type="EC" id="2.7.13.3" evidence="2"/>
<evidence type="ECO:0000256" key="5">
    <source>
        <dbReference type="ARBA" id="ARBA00022777"/>
    </source>
</evidence>
<sequence length="1075" mass="118087">MLDDDDMLVGFLDEAREHVTMIEPDLLALEDVPGDMDVINRLFRSVHSIKGGAGFFGLDNMSALAHVMENLMSKARNSKLVVGRDHVDALLKGVDRLTAMIDDVANSNDMDVSEEIAVLEILGNEEAAAASVEGSIAPPVKEVPTVVVSPAFVAPIVPLTADEPSATTPQAPKFNIAPEELESAIQDGMNVYAVSVFLNRDITNQGKTPFQFISELEELGRFIDSYLDVDGASELDECLDEDLRFVFAFATVMDPELAAGVLGVKEDQISLINMEEIERFQAFESESSQPEQAPVVEPAVEVKAEKPVEPVIAIQDSIASPPPEPALAPLESPVPKKLPAKPLPKKSEKALTPRSKVKTEESIRVGVGKLNKLVDLAGELVLVRNQLLQASEKEAKKIPGLLAVLADLNTVTTELQEEILNTRMQAISTVFGKFPRLIRELGANLGKEIALVTEGNEVELDKTVLEALSDPLTHIIRNTADHGIEVPEERRAKGKPIQGKLLLKAYHESGQVIILVQDDGNGIDADKIAAKAYEKGMITEDNFYNFSAREKLNLIFLAGLSTAENVSSVSGRGVGMDVVRSNIEQIGGTVELHSEVGQGTTIKMTLPLTMAIVSCLIVQTGKERFAIPQINLEELVMLKPDDYGTMLGYVQDREVLKLRGELLPLISLSRGLDIPETKKGSNRRLLAGLARNQKTGSNAGVGSAYNLVEGSADMRRSEDALRILIVSVGINKVGIIVDSIVGSEEIVVKPMPEFLQHLPFFSGSTILGDGTVAMILDTLGFVQSNQLFFTDRQGETYSHEDARKKVEEEQSLLIFDNGTEEQFAITIPLIQRVDELTLDQIQRVGEKEYIEYRGRQMRILHLADYLPIQKPDYEGVETVSLIIPKETRIPVGILIHQVIDTKTLYIDITEGSIHADGILGSTLIDSRITLLLDLYAILEMGEPDSLHRVEFEPKLVQSSKILLIEDTPLFQNIVREYLHSVGFEVIVAADGQEGLDALEKDTFDVVLCDIEMPVLDGFGVIQKIRATEKWQDLPVIALTSLNDDETVQKGLEAGFNEWMVKLDKQKILECLNRYL</sequence>
<dbReference type="SMART" id="SM00387">
    <property type="entry name" value="HATPase_c"/>
    <property type="match status" value="1"/>
</dbReference>
<feature type="domain" description="CheW-like" evidence="11">
    <location>
        <begin position="809"/>
        <end position="943"/>
    </location>
</feature>
<organism evidence="13 14">
    <name type="scientific">SAR324 cluster bacterium</name>
    <dbReference type="NCBI Taxonomy" id="2024889"/>
    <lineage>
        <taxon>Bacteria</taxon>
        <taxon>Deltaproteobacteria</taxon>
        <taxon>SAR324 cluster</taxon>
    </lineage>
</organism>
<dbReference type="SUPFAM" id="SSF50341">
    <property type="entry name" value="CheW-like"/>
    <property type="match status" value="3"/>
</dbReference>
<evidence type="ECO:0000313" key="14">
    <source>
        <dbReference type="Proteomes" id="UP000218113"/>
    </source>
</evidence>
<dbReference type="Gene3D" id="1.20.120.160">
    <property type="entry name" value="HPT domain"/>
    <property type="match status" value="1"/>
</dbReference>
<dbReference type="EMBL" id="NVSR01000005">
    <property type="protein sequence ID" value="PCI30441.1"/>
    <property type="molecule type" value="Genomic_DNA"/>
</dbReference>
<evidence type="ECO:0000259" key="12">
    <source>
        <dbReference type="PROSITE" id="PS50894"/>
    </source>
</evidence>
<dbReference type="Pfam" id="PF02518">
    <property type="entry name" value="HATPase_c"/>
    <property type="match status" value="1"/>
</dbReference>
<dbReference type="Pfam" id="PF00072">
    <property type="entry name" value="Response_reg"/>
    <property type="match status" value="1"/>
</dbReference>
<evidence type="ECO:0000313" key="13">
    <source>
        <dbReference type="EMBL" id="PCI30441.1"/>
    </source>
</evidence>
<dbReference type="PROSITE" id="PS50110">
    <property type="entry name" value="RESPONSE_REGULATORY"/>
    <property type="match status" value="1"/>
</dbReference>
<accession>A0A2A4TAQ8</accession>
<dbReference type="PANTHER" id="PTHR43395:SF1">
    <property type="entry name" value="CHEMOTAXIS PROTEIN CHEA"/>
    <property type="match status" value="1"/>
</dbReference>
<dbReference type="CDD" id="cd17546">
    <property type="entry name" value="REC_hyHK_CKI1_RcsC-like"/>
    <property type="match status" value="1"/>
</dbReference>
<keyword evidence="3 7" id="KW-0597">Phosphoprotein</keyword>
<dbReference type="InterPro" id="IPR005467">
    <property type="entry name" value="His_kinase_dom"/>
</dbReference>
<feature type="compositionally biased region" description="Low complexity" evidence="8">
    <location>
        <begin position="327"/>
        <end position="337"/>
    </location>
</feature>
<dbReference type="GO" id="GO:0000155">
    <property type="term" value="F:phosphorelay sensor kinase activity"/>
    <property type="evidence" value="ECO:0007669"/>
    <property type="project" value="InterPro"/>
</dbReference>
<dbReference type="InterPro" id="IPR002545">
    <property type="entry name" value="CheW-lke_dom"/>
</dbReference>
<dbReference type="CDD" id="cd16916">
    <property type="entry name" value="HATPase_CheA-like"/>
    <property type="match status" value="1"/>
</dbReference>
<dbReference type="SUPFAM" id="SSF47384">
    <property type="entry name" value="Homodimeric domain of signal transducing histidine kinase"/>
    <property type="match status" value="1"/>
</dbReference>
<feature type="domain" description="HPt" evidence="12">
    <location>
        <begin position="1"/>
        <end position="104"/>
    </location>
</feature>
<dbReference type="PROSITE" id="PS50851">
    <property type="entry name" value="CHEW"/>
    <property type="match status" value="2"/>
</dbReference>
<evidence type="ECO:0000256" key="1">
    <source>
        <dbReference type="ARBA" id="ARBA00000085"/>
    </source>
</evidence>
<dbReference type="Gene3D" id="3.40.50.2300">
    <property type="match status" value="1"/>
</dbReference>
<dbReference type="InterPro" id="IPR037006">
    <property type="entry name" value="CheA-like_homodim_sf"/>
</dbReference>
<evidence type="ECO:0000256" key="2">
    <source>
        <dbReference type="ARBA" id="ARBA00012438"/>
    </source>
</evidence>
<dbReference type="Gene3D" id="3.30.565.10">
    <property type="entry name" value="Histidine kinase-like ATPase, C-terminal domain"/>
    <property type="match status" value="1"/>
</dbReference>
<keyword evidence="4" id="KW-0808">Transferase</keyword>
<dbReference type="Gene3D" id="1.10.287.560">
    <property type="entry name" value="Histidine kinase CheA-like, homodimeric domain"/>
    <property type="match status" value="1"/>
</dbReference>
<gene>
    <name evidence="13" type="ORF">COB67_01985</name>
</gene>
<dbReference type="Pfam" id="PF01627">
    <property type="entry name" value="Hpt"/>
    <property type="match status" value="1"/>
</dbReference>
<dbReference type="CDD" id="cd00088">
    <property type="entry name" value="HPT"/>
    <property type="match status" value="1"/>
</dbReference>
<keyword evidence="5 13" id="KW-0418">Kinase</keyword>
<dbReference type="PROSITE" id="PS50109">
    <property type="entry name" value="HIS_KIN"/>
    <property type="match status" value="1"/>
</dbReference>
<dbReference type="SUPFAM" id="SSF47226">
    <property type="entry name" value="Histidine-containing phosphotransfer domain, HPT domain"/>
    <property type="match status" value="1"/>
</dbReference>
<evidence type="ECO:0000256" key="8">
    <source>
        <dbReference type="SAM" id="MobiDB-lite"/>
    </source>
</evidence>
<dbReference type="Proteomes" id="UP000218113">
    <property type="component" value="Unassembled WGS sequence"/>
</dbReference>